<keyword evidence="2" id="KW-0813">Transport</keyword>
<feature type="transmembrane region" description="Helical" evidence="7">
    <location>
        <begin position="95"/>
        <end position="113"/>
    </location>
</feature>
<accession>A0ABW0NL91</accession>
<dbReference type="Proteomes" id="UP001596039">
    <property type="component" value="Unassembled WGS sequence"/>
</dbReference>
<feature type="transmembrane region" description="Helical" evidence="7">
    <location>
        <begin position="293"/>
        <end position="315"/>
    </location>
</feature>
<feature type="transmembrane region" description="Helical" evidence="7">
    <location>
        <begin position="60"/>
        <end position="83"/>
    </location>
</feature>
<dbReference type="InterPro" id="IPR036259">
    <property type="entry name" value="MFS_trans_sf"/>
</dbReference>
<dbReference type="EMBL" id="JBHSMG010000001">
    <property type="protein sequence ID" value="MFC5501346.1"/>
    <property type="molecule type" value="Genomic_DNA"/>
</dbReference>
<keyword evidence="3" id="KW-1003">Cell membrane</keyword>
<evidence type="ECO:0000313" key="10">
    <source>
        <dbReference type="Proteomes" id="UP001596039"/>
    </source>
</evidence>
<evidence type="ECO:0000259" key="8">
    <source>
        <dbReference type="PROSITE" id="PS50850"/>
    </source>
</evidence>
<keyword evidence="10" id="KW-1185">Reference proteome</keyword>
<evidence type="ECO:0000256" key="7">
    <source>
        <dbReference type="SAM" id="Phobius"/>
    </source>
</evidence>
<feature type="transmembrane region" description="Helical" evidence="7">
    <location>
        <begin position="119"/>
        <end position="141"/>
    </location>
</feature>
<reference evidence="10" key="1">
    <citation type="journal article" date="2019" name="Int. J. Syst. Evol. Microbiol.">
        <title>The Global Catalogue of Microorganisms (GCM) 10K type strain sequencing project: providing services to taxonomists for standard genome sequencing and annotation.</title>
        <authorList>
            <consortium name="The Broad Institute Genomics Platform"/>
            <consortium name="The Broad Institute Genome Sequencing Center for Infectious Disease"/>
            <person name="Wu L."/>
            <person name="Ma J."/>
        </authorList>
    </citation>
    <scope>NUCLEOTIDE SEQUENCE [LARGE SCALE GENOMIC DNA]</scope>
    <source>
        <strain evidence="10">CGMCC 4.6997</strain>
    </source>
</reference>
<comment type="caution">
    <text evidence="9">The sequence shown here is derived from an EMBL/GenBank/DDBJ whole genome shotgun (WGS) entry which is preliminary data.</text>
</comment>
<name>A0ABW0NL91_9MICO</name>
<evidence type="ECO:0000313" key="9">
    <source>
        <dbReference type="EMBL" id="MFC5501346.1"/>
    </source>
</evidence>
<evidence type="ECO:0000256" key="1">
    <source>
        <dbReference type="ARBA" id="ARBA00004651"/>
    </source>
</evidence>
<dbReference type="RefSeq" id="WP_386738942.1">
    <property type="nucleotide sequence ID" value="NZ_JBHSMG010000001.1"/>
</dbReference>
<dbReference type="SUPFAM" id="SSF103473">
    <property type="entry name" value="MFS general substrate transporter"/>
    <property type="match status" value="1"/>
</dbReference>
<feature type="transmembrane region" description="Helical" evidence="7">
    <location>
        <begin position="321"/>
        <end position="348"/>
    </location>
</feature>
<feature type="transmembrane region" description="Helical" evidence="7">
    <location>
        <begin position="355"/>
        <end position="377"/>
    </location>
</feature>
<evidence type="ECO:0000256" key="3">
    <source>
        <dbReference type="ARBA" id="ARBA00022475"/>
    </source>
</evidence>
<dbReference type="InterPro" id="IPR050171">
    <property type="entry name" value="MFS_Transporters"/>
</dbReference>
<feature type="transmembrane region" description="Helical" evidence="7">
    <location>
        <begin position="30"/>
        <end position="54"/>
    </location>
</feature>
<evidence type="ECO:0000256" key="4">
    <source>
        <dbReference type="ARBA" id="ARBA00022692"/>
    </source>
</evidence>
<feature type="transmembrane region" description="Helical" evidence="7">
    <location>
        <begin position="266"/>
        <end position="286"/>
    </location>
</feature>
<protein>
    <submittedName>
        <fullName evidence="9">MFS transporter</fullName>
    </submittedName>
</protein>
<dbReference type="PANTHER" id="PTHR23517">
    <property type="entry name" value="RESISTANCE PROTEIN MDTM, PUTATIVE-RELATED-RELATED"/>
    <property type="match status" value="1"/>
</dbReference>
<comment type="subcellular location">
    <subcellularLocation>
        <location evidence="1">Cell membrane</location>
        <topology evidence="1">Multi-pass membrane protein</topology>
    </subcellularLocation>
</comment>
<evidence type="ECO:0000256" key="2">
    <source>
        <dbReference type="ARBA" id="ARBA00022448"/>
    </source>
</evidence>
<dbReference type="PANTHER" id="PTHR23517:SF13">
    <property type="entry name" value="MAJOR FACILITATOR SUPERFAMILY MFS_1"/>
    <property type="match status" value="1"/>
</dbReference>
<feature type="transmembrane region" description="Helical" evidence="7">
    <location>
        <begin position="383"/>
        <end position="402"/>
    </location>
</feature>
<feature type="transmembrane region" description="Helical" evidence="7">
    <location>
        <begin position="153"/>
        <end position="177"/>
    </location>
</feature>
<dbReference type="PROSITE" id="PS50850">
    <property type="entry name" value="MFS"/>
    <property type="match status" value="1"/>
</dbReference>
<evidence type="ECO:0000256" key="5">
    <source>
        <dbReference type="ARBA" id="ARBA00022989"/>
    </source>
</evidence>
<proteinExistence type="predicted"/>
<organism evidence="9 10">
    <name type="scientific">Lysinimonas soli</name>
    <dbReference type="NCBI Taxonomy" id="1074233"/>
    <lineage>
        <taxon>Bacteria</taxon>
        <taxon>Bacillati</taxon>
        <taxon>Actinomycetota</taxon>
        <taxon>Actinomycetes</taxon>
        <taxon>Micrococcales</taxon>
        <taxon>Microbacteriaceae</taxon>
        <taxon>Lysinimonas</taxon>
    </lineage>
</organism>
<feature type="transmembrane region" description="Helical" evidence="7">
    <location>
        <begin position="183"/>
        <end position="203"/>
    </location>
</feature>
<dbReference type="InterPro" id="IPR020846">
    <property type="entry name" value="MFS_dom"/>
</dbReference>
<evidence type="ECO:0000256" key="6">
    <source>
        <dbReference type="ARBA" id="ARBA00023136"/>
    </source>
</evidence>
<keyword evidence="5 7" id="KW-1133">Transmembrane helix</keyword>
<dbReference type="Gene3D" id="1.20.1250.20">
    <property type="entry name" value="MFS general substrate transporter like domains"/>
    <property type="match status" value="1"/>
</dbReference>
<sequence length="408" mass="41977">MTSTADLVVPTSLPAHRPARRGHLGGRAGFWVIALAFLAAMAFSTVPTPLYALYAARDGFATWVVTVIFAAYALGVLLSLFLIGHISDWAGRRRMILVAIAIELLAGVLFLVWNDVAGLIVARFITGIGVGTLTASATAHLSELAPHATRRAGIVSTVVNTGGLALGPLVAGVLAQFAPSPLVVPYAVFLLVLALAVVAVSLVPETVERREERPAYRPQRLAVPGADRARFFAAGVAAFAGFAVLGLYSALAPTVLAVSMHETSRLLAGVASFLSFAASAVIQVVAIRVPARVQLVLGIVLAVAGLAFLSVSALLALLPLFLLAAVVGGAGVGLLFRAAIGVAAALAAPDRRGEVLAAVFLFAYAGLAVPVLLIGAALMLAPLVPILVVFAVVVAALVIVAGRRMLRH</sequence>
<gene>
    <name evidence="9" type="ORF">ACFPJ4_03715</name>
</gene>
<dbReference type="Pfam" id="PF07690">
    <property type="entry name" value="MFS_1"/>
    <property type="match status" value="1"/>
</dbReference>
<keyword evidence="4 7" id="KW-0812">Transmembrane</keyword>
<feature type="domain" description="Major facilitator superfamily (MFS) profile" evidence="8">
    <location>
        <begin position="28"/>
        <end position="408"/>
    </location>
</feature>
<feature type="transmembrane region" description="Helical" evidence="7">
    <location>
        <begin position="231"/>
        <end position="251"/>
    </location>
</feature>
<keyword evidence="6 7" id="KW-0472">Membrane</keyword>
<dbReference type="InterPro" id="IPR011701">
    <property type="entry name" value="MFS"/>
</dbReference>